<dbReference type="PANTHER" id="PTHR30592">
    <property type="entry name" value="FORMATE DEHYDROGENASE"/>
    <property type="match status" value="1"/>
</dbReference>
<dbReference type="STRING" id="868131.MSWAN_0110"/>
<dbReference type="GO" id="GO:0016783">
    <property type="term" value="F:sulfurtransferase activity"/>
    <property type="evidence" value="ECO:0007669"/>
    <property type="project" value="InterPro"/>
</dbReference>
<evidence type="ECO:0000313" key="5">
    <source>
        <dbReference type="Proteomes" id="UP000009231"/>
    </source>
</evidence>
<protein>
    <recommendedName>
        <fullName evidence="3">Sulfur carrier protein FdhD</fullName>
    </recommendedName>
</protein>
<dbReference type="AlphaFoldDB" id="F6D812"/>
<dbReference type="HAMAP" id="MF_00187">
    <property type="entry name" value="FdhD"/>
    <property type="match status" value="1"/>
</dbReference>
<proteinExistence type="inferred from homology"/>
<gene>
    <name evidence="3" type="primary">fdhD</name>
    <name evidence="4" type="ordered locus">MSWAN_0110</name>
</gene>
<comment type="function">
    <text evidence="3">Required for formate dehydrogenase (FDH) activity. Acts as a sulfur carrier protein that transfers sulfur from IscS to the molybdenum cofactor prior to its insertion into FDH.</text>
</comment>
<reference evidence="4 5" key="1">
    <citation type="journal article" date="2014" name="Int. J. Syst. Evol. Microbiol.">
        <title>Methanobacterium paludis sp. nov. and a novel strain of Methanobacterium lacus isolated from northern peatlands.</title>
        <authorList>
            <person name="Cadillo-Quiroz H."/>
            <person name="Brauer S.L."/>
            <person name="Goodson N."/>
            <person name="Yavitt J.B."/>
            <person name="Zinder S.H."/>
        </authorList>
    </citation>
    <scope>NUCLEOTIDE SEQUENCE [LARGE SCALE GENOMIC DNA]</scope>
    <source>
        <strain evidence="5">DSM 25820 / JCM 18151 / SWAN1</strain>
    </source>
</reference>
<dbReference type="InterPro" id="IPR003786">
    <property type="entry name" value="FdhD"/>
</dbReference>
<evidence type="ECO:0000313" key="4">
    <source>
        <dbReference type="EMBL" id="AEG17157.1"/>
    </source>
</evidence>
<dbReference type="OrthoDB" id="57189at2157"/>
<dbReference type="EMBL" id="CP002772">
    <property type="protein sequence ID" value="AEG17157.1"/>
    <property type="molecule type" value="Genomic_DNA"/>
</dbReference>
<dbReference type="GO" id="GO:0006777">
    <property type="term" value="P:Mo-molybdopterin cofactor biosynthetic process"/>
    <property type="evidence" value="ECO:0007669"/>
    <property type="project" value="UniProtKB-UniRule"/>
</dbReference>
<feature type="active site" description="Cysteine persulfide intermediate" evidence="3">
    <location>
        <position position="100"/>
    </location>
</feature>
<comment type="similarity">
    <text evidence="3">Belongs to the FdhD family.</text>
</comment>
<sequence>MTEMFKSVNAVRVEGKSSYIEEKIVNDEEIELLINENVSRRFSISPNSLKEFTVGYLLGEGLITSADNITNITIKANTIKATIDLTDFDIRKELVVGSDCFGGWRTKIEFVGEVESNFKVAKEDIFKCFNMLREKAEVWQETGGTHIAGLVTPESFIAIEDVSRHVAVDKVIGAGALAKCDFSRSFIVYSGRMPADMLIKIARVGIPIIASNAAPTSSGVAVAEETHVTMVGFVRGNRFNIYTHPDRISI</sequence>
<dbReference type="eggNOG" id="arCOG04358">
    <property type="taxonomic scope" value="Archaea"/>
</dbReference>
<dbReference type="PIRSF" id="PIRSF015626">
    <property type="entry name" value="FdhD"/>
    <property type="match status" value="1"/>
</dbReference>
<keyword evidence="2 3" id="KW-0501">Molybdenum cofactor biosynthesis</keyword>
<dbReference type="SUPFAM" id="SSF53927">
    <property type="entry name" value="Cytidine deaminase-like"/>
    <property type="match status" value="1"/>
</dbReference>
<dbReference type="NCBIfam" id="TIGR00129">
    <property type="entry name" value="fdhD_narQ"/>
    <property type="match status" value="1"/>
</dbReference>
<name>F6D812_METPW</name>
<dbReference type="Pfam" id="PF02634">
    <property type="entry name" value="FdhD-NarQ"/>
    <property type="match status" value="1"/>
</dbReference>
<dbReference type="Gene3D" id="3.40.140.10">
    <property type="entry name" value="Cytidine Deaminase, domain 2"/>
    <property type="match status" value="1"/>
</dbReference>
<dbReference type="Gene3D" id="3.10.20.10">
    <property type="match status" value="1"/>
</dbReference>
<dbReference type="Proteomes" id="UP000009231">
    <property type="component" value="Chromosome"/>
</dbReference>
<dbReference type="GO" id="GO:0005737">
    <property type="term" value="C:cytoplasm"/>
    <property type="evidence" value="ECO:0007669"/>
    <property type="project" value="UniProtKB-SubCell"/>
</dbReference>
<organism evidence="4 5">
    <name type="scientific">Methanobacterium paludis (strain DSM 25820 / JCM 18151 / SWAN1)</name>
    <dbReference type="NCBI Taxonomy" id="868131"/>
    <lineage>
        <taxon>Archaea</taxon>
        <taxon>Methanobacteriati</taxon>
        <taxon>Methanobacteriota</taxon>
        <taxon>Methanomada group</taxon>
        <taxon>Methanobacteria</taxon>
        <taxon>Methanobacteriales</taxon>
        <taxon>Methanobacteriaceae</taxon>
        <taxon>Methanobacterium</taxon>
    </lineage>
</organism>
<evidence type="ECO:0000256" key="2">
    <source>
        <dbReference type="ARBA" id="ARBA00023150"/>
    </source>
</evidence>
<accession>F6D812</accession>
<dbReference type="RefSeq" id="WP_013824659.1">
    <property type="nucleotide sequence ID" value="NC_015574.1"/>
</dbReference>
<dbReference type="GO" id="GO:0097163">
    <property type="term" value="F:sulfur carrier activity"/>
    <property type="evidence" value="ECO:0007669"/>
    <property type="project" value="UniProtKB-UniRule"/>
</dbReference>
<dbReference type="KEGG" id="mew:MSWAN_0110"/>
<comment type="subcellular location">
    <subcellularLocation>
        <location evidence="3">Cytoplasm</location>
    </subcellularLocation>
</comment>
<dbReference type="InterPro" id="IPR016193">
    <property type="entry name" value="Cytidine_deaminase-like"/>
</dbReference>
<feature type="binding site" evidence="3">
    <location>
        <begin position="233"/>
        <end position="238"/>
    </location>
    <ligand>
        <name>Mo-bis(molybdopterin guanine dinucleotide)</name>
        <dbReference type="ChEBI" id="CHEBI:60539"/>
    </ligand>
</feature>
<keyword evidence="1 3" id="KW-0963">Cytoplasm</keyword>
<evidence type="ECO:0000256" key="3">
    <source>
        <dbReference type="HAMAP-Rule" id="MF_00187"/>
    </source>
</evidence>
<evidence type="ECO:0000256" key="1">
    <source>
        <dbReference type="ARBA" id="ARBA00022490"/>
    </source>
</evidence>
<keyword evidence="5" id="KW-1185">Reference proteome</keyword>
<dbReference type="GeneID" id="10667587"/>
<dbReference type="PANTHER" id="PTHR30592:SF1">
    <property type="entry name" value="SULFUR CARRIER PROTEIN FDHD"/>
    <property type="match status" value="1"/>
</dbReference>
<dbReference type="HOGENOM" id="CLU_056887_4_2_2"/>